<dbReference type="KEGG" id="dbc:MFMK1_003292"/>
<proteinExistence type="predicted"/>
<dbReference type="EMBL" id="CP121694">
    <property type="protein sequence ID" value="WRO23432.1"/>
    <property type="molecule type" value="Genomic_DNA"/>
</dbReference>
<evidence type="ECO:0000313" key="2">
    <source>
        <dbReference type="EMBL" id="WRO23432.1"/>
    </source>
</evidence>
<dbReference type="RefSeq" id="WP_366922815.1">
    <property type="nucleotide sequence ID" value="NZ_CP121694.1"/>
</dbReference>
<dbReference type="AlphaFoldDB" id="A0AAU0USL7"/>
<evidence type="ECO:0000256" key="1">
    <source>
        <dbReference type="SAM" id="Phobius"/>
    </source>
</evidence>
<dbReference type="Pfam" id="PF16258">
    <property type="entry name" value="DUF4912"/>
    <property type="match status" value="1"/>
</dbReference>
<evidence type="ECO:0000313" key="3">
    <source>
        <dbReference type="Proteomes" id="UP001329915"/>
    </source>
</evidence>
<sequence length="175" mass="20370">MILFWTIVGVLFLILLFGYLAYYVRTQPQLKPGLGKEASREHLTVMARDPHWLYAYWDLPENVLEQSVEQLILRVYHLTDTSQFDPKHTSFDDIRLRRETDNYHIKDLQAGESYVLEIGTLSPDGTFQALARSRRVSTPHAGKGYMDPQWQPIDEAWQTDGSFGKASEYMQERND</sequence>
<gene>
    <name evidence="2" type="ORF">MFMK1_003292</name>
</gene>
<accession>A0AAU0USL7</accession>
<dbReference type="InterPro" id="IPR032585">
    <property type="entry name" value="DUF4912"/>
</dbReference>
<keyword evidence="1" id="KW-0472">Membrane</keyword>
<reference evidence="2 3" key="1">
    <citation type="submission" date="2023-04" db="EMBL/GenBank/DDBJ databases">
        <authorList>
            <person name="Hsu D."/>
        </authorList>
    </citation>
    <scope>NUCLEOTIDE SEQUENCE [LARGE SCALE GENOMIC DNA]</scope>
    <source>
        <strain evidence="2 3">MK1</strain>
    </source>
</reference>
<keyword evidence="3" id="KW-1185">Reference proteome</keyword>
<feature type="transmembrane region" description="Helical" evidence="1">
    <location>
        <begin position="6"/>
        <end position="24"/>
    </location>
</feature>
<keyword evidence="1" id="KW-1133">Transmembrane helix</keyword>
<organism evidence="2 3">
    <name type="scientific">Metallumcola ferriviriculae</name>
    <dbReference type="NCBI Taxonomy" id="3039180"/>
    <lineage>
        <taxon>Bacteria</taxon>
        <taxon>Bacillati</taxon>
        <taxon>Bacillota</taxon>
        <taxon>Clostridia</taxon>
        <taxon>Neomoorellales</taxon>
        <taxon>Desulfitibacteraceae</taxon>
        <taxon>Metallumcola</taxon>
    </lineage>
</organism>
<keyword evidence="1" id="KW-0812">Transmembrane</keyword>
<name>A0AAU0USL7_9FIRM</name>
<protein>
    <submittedName>
        <fullName evidence="2">DUF4912 domain-containing protein</fullName>
    </submittedName>
</protein>
<dbReference type="Proteomes" id="UP001329915">
    <property type="component" value="Chromosome"/>
</dbReference>